<dbReference type="Proteomes" id="UP000574769">
    <property type="component" value="Unassembled WGS sequence"/>
</dbReference>
<dbReference type="FunFam" id="1.20.1740.10:FF:000001">
    <property type="entry name" value="Amino acid permease"/>
    <property type="match status" value="1"/>
</dbReference>
<keyword evidence="2" id="KW-0813">Transport</keyword>
<evidence type="ECO:0000256" key="4">
    <source>
        <dbReference type="ARBA" id="ARBA00022989"/>
    </source>
</evidence>
<dbReference type="PANTHER" id="PTHR43495">
    <property type="entry name" value="GABA PERMEASE"/>
    <property type="match status" value="1"/>
</dbReference>
<evidence type="ECO:0000259" key="7">
    <source>
        <dbReference type="Pfam" id="PF00324"/>
    </source>
</evidence>
<feature type="domain" description="Amino acid permease/ SLC12A" evidence="7">
    <location>
        <begin position="19"/>
        <end position="424"/>
    </location>
</feature>
<dbReference type="GO" id="GO:0055085">
    <property type="term" value="P:transmembrane transport"/>
    <property type="evidence" value="ECO:0007669"/>
    <property type="project" value="InterPro"/>
</dbReference>
<comment type="subcellular location">
    <subcellularLocation>
        <location evidence="1">Membrane</location>
        <topology evidence="1">Multi-pass membrane protein</topology>
    </subcellularLocation>
</comment>
<feature type="transmembrane region" description="Helical" evidence="6">
    <location>
        <begin position="96"/>
        <end position="121"/>
    </location>
</feature>
<dbReference type="AlphaFoldDB" id="A0A7W7EWF7"/>
<dbReference type="EMBL" id="JACHNY010000001">
    <property type="protein sequence ID" value="MBB4616021.1"/>
    <property type="molecule type" value="Genomic_DNA"/>
</dbReference>
<dbReference type="InterPro" id="IPR004840">
    <property type="entry name" value="Amino_acid_permease_CS"/>
</dbReference>
<feature type="transmembrane region" description="Helical" evidence="6">
    <location>
        <begin position="48"/>
        <end position="66"/>
    </location>
</feature>
<dbReference type="RefSeq" id="WP_343058881.1">
    <property type="nucleotide sequence ID" value="NZ_JACHNY010000001.1"/>
</dbReference>
<reference evidence="8 9" key="1">
    <citation type="submission" date="2020-08" db="EMBL/GenBank/DDBJ databases">
        <title>Genomic Encyclopedia of Type Strains, Phase IV (KMG-IV): sequencing the most valuable type-strain genomes for metagenomic binning, comparative biology and taxonomic classification.</title>
        <authorList>
            <person name="Goeker M."/>
        </authorList>
    </citation>
    <scope>NUCLEOTIDE SEQUENCE [LARGE SCALE GENOMIC DNA]</scope>
    <source>
        <strain evidence="8 9">DSM 15867</strain>
    </source>
</reference>
<feature type="transmembrane region" description="Helical" evidence="6">
    <location>
        <begin position="127"/>
        <end position="148"/>
    </location>
</feature>
<feature type="transmembrane region" description="Helical" evidence="6">
    <location>
        <begin position="426"/>
        <end position="444"/>
    </location>
</feature>
<feature type="transmembrane region" description="Helical" evidence="6">
    <location>
        <begin position="399"/>
        <end position="420"/>
    </location>
</feature>
<proteinExistence type="predicted"/>
<feature type="transmembrane region" description="Helical" evidence="6">
    <location>
        <begin position="244"/>
        <end position="261"/>
    </location>
</feature>
<sequence>MTPASATPGLRRRLTSGQLAMIAIGGAIGTGLFLGSGLAIGLAGPAVLVSYAIGGVIALLLMGCLAEMTVAHPTSGSFGDLAELYLGSWAGFVVRYAYWSALVLAVGTELTAVAIYMQFWLPAAQGWIWMLVFGAALMLVNAASVGLFGRTEYVFSAIKIAAILGFLLLGSLVVARAPAGSPIGLVNYVSHGGFFPHGLSGLWSAVIVSIFSYLGIEMIAVAAGEAVDPERAIVRAFRATMLRLAIFYLGTLALMLAIVPWDDAGTASSPFVAVMLAIGIPGGAGLLNAVVLIAAVSAMNSQLYTATRMLFSLARARQAPRRLGQVSAAGVPLMALLVSALGIAPATLLYVYQPQRAFGMMIGISAFGAMFAWMMIFLTHLAFRARADARERPFRMWGYPWTSVAGTMAMAAILLTTPFTGPFASTLLYGVPFLLLLSLSYAWVRRPGPAEPSAE</sequence>
<feature type="transmembrane region" description="Helical" evidence="6">
    <location>
        <begin position="273"/>
        <end position="299"/>
    </location>
</feature>
<feature type="transmembrane region" description="Helical" evidence="6">
    <location>
        <begin position="160"/>
        <end position="179"/>
    </location>
</feature>
<evidence type="ECO:0000256" key="6">
    <source>
        <dbReference type="SAM" id="Phobius"/>
    </source>
</evidence>
<keyword evidence="5 6" id="KW-0472">Membrane</keyword>
<feature type="transmembrane region" description="Helical" evidence="6">
    <location>
        <begin position="20"/>
        <end position="42"/>
    </location>
</feature>
<name>A0A7W7EWF7_9SPHN</name>
<evidence type="ECO:0000256" key="5">
    <source>
        <dbReference type="ARBA" id="ARBA00023136"/>
    </source>
</evidence>
<dbReference type="InterPro" id="IPR004841">
    <property type="entry name" value="AA-permease/SLC12A_dom"/>
</dbReference>
<dbReference type="PIRSF" id="PIRSF006060">
    <property type="entry name" value="AA_transporter"/>
    <property type="match status" value="1"/>
</dbReference>
<dbReference type="PROSITE" id="PS00218">
    <property type="entry name" value="AMINO_ACID_PERMEASE_1"/>
    <property type="match status" value="1"/>
</dbReference>
<evidence type="ECO:0000313" key="8">
    <source>
        <dbReference type="EMBL" id="MBB4616021.1"/>
    </source>
</evidence>
<dbReference type="GO" id="GO:0016020">
    <property type="term" value="C:membrane"/>
    <property type="evidence" value="ECO:0007669"/>
    <property type="project" value="UniProtKB-SubCell"/>
</dbReference>
<dbReference type="PANTHER" id="PTHR43495:SF5">
    <property type="entry name" value="GAMMA-AMINOBUTYRIC ACID PERMEASE"/>
    <property type="match status" value="1"/>
</dbReference>
<dbReference type="Gene3D" id="1.20.1740.10">
    <property type="entry name" value="Amino acid/polyamine transporter I"/>
    <property type="match status" value="1"/>
</dbReference>
<feature type="transmembrane region" description="Helical" evidence="6">
    <location>
        <begin position="358"/>
        <end position="378"/>
    </location>
</feature>
<feature type="transmembrane region" description="Helical" evidence="6">
    <location>
        <begin position="199"/>
        <end position="223"/>
    </location>
</feature>
<protein>
    <submittedName>
        <fullName evidence="8">L-asparagine transporter-like permease</fullName>
    </submittedName>
</protein>
<evidence type="ECO:0000256" key="1">
    <source>
        <dbReference type="ARBA" id="ARBA00004141"/>
    </source>
</evidence>
<organism evidence="8 9">
    <name type="scientific">Sphingomonas abaci</name>
    <dbReference type="NCBI Taxonomy" id="237611"/>
    <lineage>
        <taxon>Bacteria</taxon>
        <taxon>Pseudomonadati</taxon>
        <taxon>Pseudomonadota</taxon>
        <taxon>Alphaproteobacteria</taxon>
        <taxon>Sphingomonadales</taxon>
        <taxon>Sphingomonadaceae</taxon>
        <taxon>Sphingomonas</taxon>
    </lineage>
</organism>
<feature type="transmembrane region" description="Helical" evidence="6">
    <location>
        <begin position="326"/>
        <end position="352"/>
    </location>
</feature>
<evidence type="ECO:0000256" key="2">
    <source>
        <dbReference type="ARBA" id="ARBA00022448"/>
    </source>
</evidence>
<gene>
    <name evidence="8" type="ORF">GGQ96_000127</name>
</gene>
<dbReference type="GO" id="GO:0006865">
    <property type="term" value="P:amino acid transport"/>
    <property type="evidence" value="ECO:0007669"/>
    <property type="project" value="InterPro"/>
</dbReference>
<accession>A0A7W7EWF7</accession>
<keyword evidence="3 6" id="KW-0812">Transmembrane</keyword>
<keyword evidence="9" id="KW-1185">Reference proteome</keyword>
<keyword evidence="4 6" id="KW-1133">Transmembrane helix</keyword>
<evidence type="ECO:0000256" key="3">
    <source>
        <dbReference type="ARBA" id="ARBA00022692"/>
    </source>
</evidence>
<dbReference type="Pfam" id="PF00324">
    <property type="entry name" value="AA_permease"/>
    <property type="match status" value="1"/>
</dbReference>
<comment type="caution">
    <text evidence="8">The sequence shown here is derived from an EMBL/GenBank/DDBJ whole genome shotgun (WGS) entry which is preliminary data.</text>
</comment>
<evidence type="ECO:0000313" key="9">
    <source>
        <dbReference type="Proteomes" id="UP000574769"/>
    </source>
</evidence>